<dbReference type="KEGG" id="tvo:TVG0898023"/>
<dbReference type="RefSeq" id="WP_010917124.1">
    <property type="nucleotide sequence ID" value="NC_002689.2"/>
</dbReference>
<gene>
    <name evidence="1" type="ORF">TVG0898023</name>
</gene>
<dbReference type="EMBL" id="BA000011">
    <property type="protein sequence ID" value="BAB60021.1"/>
    <property type="molecule type" value="Genomic_DNA"/>
</dbReference>
<protein>
    <submittedName>
        <fullName evidence="1">TVG0898023 protein</fullName>
    </submittedName>
</protein>
<dbReference type="SMR" id="Q97AD1"/>
<accession>Q97AD1</accession>
<sequence length="121" mass="14577">MDMRSLFHDIHRTVMNAMERAGYSGKATLKILRTPRSWYYVQLDFSPLLDGRFNSFAVREDDEWIVIGYRRKQPEMSFREIAYTLIDEDLTYLSPQSVYRILKKHDLITEWHMKTWPSTRP</sequence>
<keyword evidence="2" id="KW-1185">Reference proteome</keyword>
<dbReference type="DNASU" id="1441972"/>
<evidence type="ECO:0000313" key="2">
    <source>
        <dbReference type="Proteomes" id="UP000001017"/>
    </source>
</evidence>
<name>Q97AD1_THEVO</name>
<dbReference type="Proteomes" id="UP000001017">
    <property type="component" value="Chromosome"/>
</dbReference>
<proteinExistence type="predicted"/>
<dbReference type="AlphaFoldDB" id="Q97AD1"/>
<dbReference type="PaxDb" id="273116-14325096"/>
<dbReference type="HOGENOM" id="CLU_2032985_0_0_2"/>
<dbReference type="OrthoDB" id="378744at2157"/>
<organism evidence="1 2">
    <name type="scientific">Thermoplasma volcanium (strain ATCC 51530 / DSM 4299 / JCM 9571 / NBRC 15438 / GSS1)</name>
    <dbReference type="NCBI Taxonomy" id="273116"/>
    <lineage>
        <taxon>Archaea</taxon>
        <taxon>Methanobacteriati</taxon>
        <taxon>Thermoplasmatota</taxon>
        <taxon>Thermoplasmata</taxon>
        <taxon>Thermoplasmatales</taxon>
        <taxon>Thermoplasmataceae</taxon>
        <taxon>Thermoplasma</taxon>
    </lineage>
</organism>
<reference evidence="1 2" key="1">
    <citation type="journal article" date="1999" name="Proc. Jpn. Acad.">
        <title>Determination of the complete genomic DNA sequence of Thermoplasma volvanium GSS1.</title>
        <authorList>
            <person name="Kawashima T."/>
            <person name="Yamamoto Y."/>
            <person name="Aramaki H."/>
            <person name="Nunoshiba T."/>
            <person name="Kawamoto T."/>
            <person name="Watanabe K."/>
            <person name="Yamazaki M."/>
            <person name="Kanehori K."/>
            <person name="Amano N."/>
            <person name="Ohya Y."/>
            <person name="Makino K."/>
            <person name="Suzuki M."/>
        </authorList>
    </citation>
    <scope>NUCLEOTIDE SEQUENCE [LARGE SCALE GENOMIC DNA]</scope>
    <source>
        <strain evidence="2">ATCC 51530 / DSM 4299 / JCM 9571 / NBRC 15438 / GSS1</strain>
    </source>
</reference>
<reference evidence="1 2" key="2">
    <citation type="journal article" date="2000" name="Proc. Natl. Acad. Sci. U.S.A.">
        <title>Archaeal adaptation to higher temperatures revealed by genomic sequence of Thermoplasma volcanium.</title>
        <authorList>
            <person name="Kawashima T."/>
            <person name="Amano N."/>
            <person name="Koike H."/>
            <person name="Makino S."/>
            <person name="Higuchi S."/>
            <person name="Kawashima-Ohya Y."/>
            <person name="Watanabe K."/>
            <person name="Yamazaki M."/>
            <person name="Kanehori K."/>
            <person name="Kawamoto T."/>
            <person name="Nunoshiba T."/>
            <person name="Yamamoto Y."/>
            <person name="Aramaki H."/>
            <person name="Makino K."/>
            <person name="Suzuki M."/>
        </authorList>
    </citation>
    <scope>NUCLEOTIDE SEQUENCE [LARGE SCALE GENOMIC DNA]</scope>
    <source>
        <strain evidence="2">ATCC 51530 / DSM 4299 / JCM 9571 / NBRC 15438 / GSS1</strain>
    </source>
</reference>
<evidence type="ECO:0000313" key="1">
    <source>
        <dbReference type="EMBL" id="BAB60021.1"/>
    </source>
</evidence>
<dbReference type="eggNOG" id="arCOG07738">
    <property type="taxonomic scope" value="Archaea"/>
</dbReference>
<dbReference type="GeneID" id="1441972"/>